<reference evidence="2" key="1">
    <citation type="submission" date="2022-08" db="EMBL/GenBank/DDBJ databases">
        <title>Novel sulphate-reducing endosymbionts in the free-living metamonad Anaeramoeba.</title>
        <authorList>
            <person name="Jerlstrom-Hultqvist J."/>
            <person name="Cepicka I."/>
            <person name="Gallot-Lavallee L."/>
            <person name="Salas-Leiva D."/>
            <person name="Curtis B.A."/>
            <person name="Zahonova K."/>
            <person name="Pipaliya S."/>
            <person name="Dacks J."/>
            <person name="Roger A.J."/>
        </authorList>
    </citation>
    <scope>NUCLEOTIDE SEQUENCE</scope>
    <source>
        <strain evidence="2">Busselton2</strain>
    </source>
</reference>
<dbReference type="EMBL" id="JANTQA010000044">
    <property type="protein sequence ID" value="KAJ3434423.1"/>
    <property type="molecule type" value="Genomic_DNA"/>
</dbReference>
<dbReference type="SUPFAM" id="SSF48452">
    <property type="entry name" value="TPR-like"/>
    <property type="match status" value="1"/>
</dbReference>
<dbReference type="InterPro" id="IPR011990">
    <property type="entry name" value="TPR-like_helical_dom_sf"/>
</dbReference>
<gene>
    <name evidence="2" type="ORF">M0812_19910</name>
</gene>
<evidence type="ECO:0000313" key="3">
    <source>
        <dbReference type="Proteomes" id="UP001146793"/>
    </source>
</evidence>
<evidence type="ECO:0000313" key="2">
    <source>
        <dbReference type="EMBL" id="KAJ3434423.1"/>
    </source>
</evidence>
<sequence>MSQDLKRGREHELHRHFHKAQHFYSLNNFDESLKFVKKAIQASPIGNINLGIMKLHKGLVEVQQLTEKKHTVEELHSKLQTPKKTFLDTIAFCQQLLDTHWIALYHYSRCVLEDSLSTNEEKFQALKDLRRSLELSQGNPEILFEYARFIRKYKQPSVALQIFQSFLSEDENEKKFTLNDEDKLQLLDYCALCSFDLQNYDQAFQFWEEAMQINESSGQIISKYAIALSKCSKFEKCLRLLDGKSFPGIKNVKLDIFSGMFRSGLWESCVSQLRDFTPPNQYESYCDQMKTVCLLFQNELSEAESIIHEQEDIDESPHWQIIRGLLILEQQRWDIEAAKGIEGGNFEEINLKKDENNKSFGQNGIEKLLHAYILIQQQQWENAMNAINQYISLCEKGWEVLGFYLTMRCKQKLSKELAEQNKDQSIKLKSEAERTINRIIRLKREFKLIEIKLKASKKSTSGGSKSSKRKKKKGKKKKKRKKKK</sequence>
<accession>A0AAV7YX73</accession>
<evidence type="ECO:0000256" key="1">
    <source>
        <dbReference type="SAM" id="MobiDB-lite"/>
    </source>
</evidence>
<dbReference type="AlphaFoldDB" id="A0AAV7YX73"/>
<dbReference type="Proteomes" id="UP001146793">
    <property type="component" value="Unassembled WGS sequence"/>
</dbReference>
<feature type="region of interest" description="Disordered" evidence="1">
    <location>
        <begin position="455"/>
        <end position="484"/>
    </location>
</feature>
<organism evidence="2 3">
    <name type="scientific">Anaeramoeba flamelloides</name>
    <dbReference type="NCBI Taxonomy" id="1746091"/>
    <lineage>
        <taxon>Eukaryota</taxon>
        <taxon>Metamonada</taxon>
        <taxon>Anaeramoebidae</taxon>
        <taxon>Anaeramoeba</taxon>
    </lineage>
</organism>
<name>A0AAV7YX73_9EUKA</name>
<feature type="compositionally biased region" description="Basic residues" evidence="1">
    <location>
        <begin position="466"/>
        <end position="484"/>
    </location>
</feature>
<protein>
    <submittedName>
        <fullName evidence="2">Tpr repeat-containing protein</fullName>
    </submittedName>
</protein>
<comment type="caution">
    <text evidence="2">The sequence shown here is derived from an EMBL/GenBank/DDBJ whole genome shotgun (WGS) entry which is preliminary data.</text>
</comment>
<proteinExistence type="predicted"/>
<dbReference type="Gene3D" id="1.25.40.10">
    <property type="entry name" value="Tetratricopeptide repeat domain"/>
    <property type="match status" value="1"/>
</dbReference>